<evidence type="ECO:0000256" key="4">
    <source>
        <dbReference type="ARBA" id="ARBA00022989"/>
    </source>
</evidence>
<evidence type="ECO:0000256" key="3">
    <source>
        <dbReference type="ARBA" id="ARBA00022692"/>
    </source>
</evidence>
<dbReference type="Pfam" id="PF09678">
    <property type="entry name" value="Caa3_CtaG"/>
    <property type="match status" value="1"/>
</dbReference>
<evidence type="ECO:0008006" key="9">
    <source>
        <dbReference type="Google" id="ProtNLM"/>
    </source>
</evidence>
<keyword evidence="8" id="KW-1185">Reference proteome</keyword>
<dbReference type="Proteomes" id="UP000613512">
    <property type="component" value="Unassembled WGS sequence"/>
</dbReference>
<feature type="transmembrane region" description="Helical" evidence="6">
    <location>
        <begin position="177"/>
        <end position="196"/>
    </location>
</feature>
<protein>
    <recommendedName>
        <fullName evidence="9">Cytochrome c oxidase assembly factor CtaG</fullName>
    </recommendedName>
</protein>
<keyword evidence="3 6" id="KW-0812">Transmembrane</keyword>
<dbReference type="EMBL" id="BMEY01000018">
    <property type="protein sequence ID" value="GGA85600.1"/>
    <property type="molecule type" value="Genomic_DNA"/>
</dbReference>
<keyword evidence="5 6" id="KW-0472">Membrane</keyword>
<dbReference type="InterPro" id="IPR019108">
    <property type="entry name" value="Caa3_assmbl_CtaG-rel"/>
</dbReference>
<evidence type="ECO:0000256" key="2">
    <source>
        <dbReference type="ARBA" id="ARBA00022475"/>
    </source>
</evidence>
<comment type="subcellular location">
    <subcellularLocation>
        <location evidence="1">Cell membrane</location>
        <topology evidence="1">Multi-pass membrane protein</topology>
    </subcellularLocation>
</comment>
<dbReference type="RefSeq" id="WP_188385564.1">
    <property type="nucleotide sequence ID" value="NZ_BMEY01000018.1"/>
</dbReference>
<dbReference type="GO" id="GO:0005886">
    <property type="term" value="C:plasma membrane"/>
    <property type="evidence" value="ECO:0007669"/>
    <property type="project" value="UniProtKB-SubCell"/>
</dbReference>
<feature type="transmembrane region" description="Helical" evidence="6">
    <location>
        <begin position="14"/>
        <end position="34"/>
    </location>
</feature>
<keyword evidence="2" id="KW-1003">Cell membrane</keyword>
<evidence type="ECO:0000256" key="6">
    <source>
        <dbReference type="SAM" id="Phobius"/>
    </source>
</evidence>
<feature type="transmembrane region" description="Helical" evidence="6">
    <location>
        <begin position="111"/>
        <end position="132"/>
    </location>
</feature>
<feature type="transmembrane region" description="Helical" evidence="6">
    <location>
        <begin position="244"/>
        <end position="262"/>
    </location>
</feature>
<organism evidence="7 8">
    <name type="scientific">Ornithinibacillus halotolerans</name>
    <dbReference type="NCBI Taxonomy" id="1274357"/>
    <lineage>
        <taxon>Bacteria</taxon>
        <taxon>Bacillati</taxon>
        <taxon>Bacillota</taxon>
        <taxon>Bacilli</taxon>
        <taxon>Bacillales</taxon>
        <taxon>Bacillaceae</taxon>
        <taxon>Ornithinibacillus</taxon>
    </lineage>
</organism>
<keyword evidence="4 6" id="KW-1133">Transmembrane helix</keyword>
<reference evidence="7" key="1">
    <citation type="journal article" date="2014" name="Int. J. Syst. Evol. Microbiol.">
        <title>Complete genome sequence of Corynebacterium casei LMG S-19264T (=DSM 44701T), isolated from a smear-ripened cheese.</title>
        <authorList>
            <consortium name="US DOE Joint Genome Institute (JGI-PGF)"/>
            <person name="Walter F."/>
            <person name="Albersmeier A."/>
            <person name="Kalinowski J."/>
            <person name="Ruckert C."/>
        </authorList>
    </citation>
    <scope>NUCLEOTIDE SEQUENCE</scope>
    <source>
        <strain evidence="7">CGMCC 1.12408</strain>
    </source>
</reference>
<accession>A0A916S5U8</accession>
<evidence type="ECO:0000256" key="5">
    <source>
        <dbReference type="ARBA" id="ARBA00023136"/>
    </source>
</evidence>
<feature type="transmembrane region" description="Helical" evidence="6">
    <location>
        <begin position="46"/>
        <end position="65"/>
    </location>
</feature>
<name>A0A916S5U8_9BACI</name>
<evidence type="ECO:0000256" key="1">
    <source>
        <dbReference type="ARBA" id="ARBA00004651"/>
    </source>
</evidence>
<feature type="transmembrane region" description="Helical" evidence="6">
    <location>
        <begin position="144"/>
        <end position="165"/>
    </location>
</feature>
<evidence type="ECO:0000313" key="8">
    <source>
        <dbReference type="Proteomes" id="UP000613512"/>
    </source>
</evidence>
<gene>
    <name evidence="7" type="ORF">GCM10008025_30750</name>
</gene>
<feature type="transmembrane region" description="Helical" evidence="6">
    <location>
        <begin position="71"/>
        <end position="91"/>
    </location>
</feature>
<dbReference type="AlphaFoldDB" id="A0A916S5U8"/>
<proteinExistence type="predicted"/>
<comment type="caution">
    <text evidence="7">The sequence shown here is derived from an EMBL/GenBank/DDBJ whole genome shotgun (WGS) entry which is preliminary data.</text>
</comment>
<evidence type="ECO:0000313" key="7">
    <source>
        <dbReference type="EMBL" id="GGA85600.1"/>
    </source>
</evidence>
<sequence length="272" mass="31122">MLDIMLKEFPFSSLWNMGIFLFLGFIVIIYLFILPQEKKHPFWKSIIFFIGLLIVFAGAGSPLNIIGRIEFSTHIVQVVLLSLIAPPLLIIGMKKKIFVLAQKITILQKILFVLTKPYIAIILYFLVLYIYHHPPIFDQARVDLYGNYLYLLLLFITAIFMWVSLLSRDLNKKMKTIFHFIAVAGFVPLSGILLFSKNILYKAYTDMTTFSQALEVCLPPGKTISPELVLMLLPFEPIGEQHQGGMILLGVGFIVMMMSLLINKKMQSNRIK</sequence>
<reference evidence="7" key="2">
    <citation type="submission" date="2020-09" db="EMBL/GenBank/DDBJ databases">
        <authorList>
            <person name="Sun Q."/>
            <person name="Zhou Y."/>
        </authorList>
    </citation>
    <scope>NUCLEOTIDE SEQUENCE</scope>
    <source>
        <strain evidence="7">CGMCC 1.12408</strain>
    </source>
</reference>